<evidence type="ECO:0000313" key="5">
    <source>
        <dbReference type="Proteomes" id="UP000095003"/>
    </source>
</evidence>
<feature type="region of interest" description="Disordered" evidence="1">
    <location>
        <begin position="50"/>
        <end position="73"/>
    </location>
</feature>
<dbReference type="GeneID" id="93304952"/>
<gene>
    <name evidence="3" type="ORF">BEH84_00137</name>
    <name evidence="2" type="ORF">BEI61_05882</name>
</gene>
<name>A0A1E2ZZF7_9FIRM</name>
<organism evidence="2 4">
    <name type="scientific">Eisenbergiella tayi</name>
    <dbReference type="NCBI Taxonomy" id="1432052"/>
    <lineage>
        <taxon>Bacteria</taxon>
        <taxon>Bacillati</taxon>
        <taxon>Bacillota</taxon>
        <taxon>Clostridia</taxon>
        <taxon>Lachnospirales</taxon>
        <taxon>Lachnospiraceae</taxon>
        <taxon>Eisenbergiella</taxon>
    </lineage>
</organism>
<dbReference type="AlphaFoldDB" id="A0A1E2ZZF7"/>
<reference evidence="4 5" key="1">
    <citation type="submission" date="2016-07" db="EMBL/GenBank/DDBJ databases">
        <title>Characterization of isolates of Eisenbergiella tayi derived from blood cultures, using whole genome sequencing.</title>
        <authorList>
            <person name="Burdz T."/>
            <person name="Wiebe D."/>
            <person name="Huynh C."/>
            <person name="Bernard K."/>
        </authorList>
    </citation>
    <scope>NUCLEOTIDE SEQUENCE [LARGE SCALE GENOMIC DNA]</scope>
    <source>
        <strain evidence="2 4">NML 110608</strain>
        <strain evidence="3 5">NML 120489</strain>
    </source>
</reference>
<protein>
    <submittedName>
        <fullName evidence="2">Uncharacterized protein</fullName>
    </submittedName>
</protein>
<dbReference type="RefSeq" id="WP_009254064.1">
    <property type="nucleotide sequence ID" value="NZ_CABMHK010000053.1"/>
</dbReference>
<evidence type="ECO:0000313" key="3">
    <source>
        <dbReference type="EMBL" id="ODM12423.1"/>
    </source>
</evidence>
<dbReference type="EMBL" id="MCGH01000005">
    <property type="protein sequence ID" value="ODM01883.1"/>
    <property type="molecule type" value="Genomic_DNA"/>
</dbReference>
<proteinExistence type="predicted"/>
<accession>A0A1E2ZZF7</accession>
<dbReference type="PATRIC" id="fig|1432052.3.peg.137"/>
<dbReference type="Proteomes" id="UP000095003">
    <property type="component" value="Unassembled WGS sequence"/>
</dbReference>
<feature type="compositionally biased region" description="Basic and acidic residues" evidence="1">
    <location>
        <begin position="58"/>
        <end position="73"/>
    </location>
</feature>
<evidence type="ECO:0000313" key="4">
    <source>
        <dbReference type="Proteomes" id="UP000094067"/>
    </source>
</evidence>
<evidence type="ECO:0000313" key="2">
    <source>
        <dbReference type="EMBL" id="ODM01883.1"/>
    </source>
</evidence>
<dbReference type="EMBL" id="MCGI01000001">
    <property type="protein sequence ID" value="ODM12423.1"/>
    <property type="molecule type" value="Genomic_DNA"/>
</dbReference>
<comment type="caution">
    <text evidence="2">The sequence shown here is derived from an EMBL/GenBank/DDBJ whole genome shotgun (WGS) entry which is preliminary data.</text>
</comment>
<evidence type="ECO:0000256" key="1">
    <source>
        <dbReference type="SAM" id="MobiDB-lite"/>
    </source>
</evidence>
<dbReference type="Proteomes" id="UP000094067">
    <property type="component" value="Unassembled WGS sequence"/>
</dbReference>
<sequence length="73" mass="8208">MKDEDYNIPEDQDYTSAVSAYDCTGLIPAGTVHEKELEAYKELYPFGAPDMSSQEIAQMREKNKKDASDTAKQ</sequence>